<gene>
    <name evidence="4" type="primary">dadD</name>
    <name evidence="6" type="ORF">DNK57_03730</name>
</gene>
<comment type="catalytic activity">
    <reaction evidence="4">
        <text>adenosine + H2O + H(+) = inosine + NH4(+)</text>
        <dbReference type="Rhea" id="RHEA:24408"/>
        <dbReference type="ChEBI" id="CHEBI:15377"/>
        <dbReference type="ChEBI" id="CHEBI:15378"/>
        <dbReference type="ChEBI" id="CHEBI:16335"/>
        <dbReference type="ChEBI" id="CHEBI:17596"/>
        <dbReference type="ChEBI" id="CHEBI:28938"/>
        <dbReference type="EC" id="3.5.4.4"/>
    </reaction>
</comment>
<comment type="caution">
    <text evidence="6">The sequence shown here is derived from an EMBL/GenBank/DDBJ whole genome shotgun (WGS) entry which is preliminary data.</text>
</comment>
<dbReference type="Proteomes" id="UP000646659">
    <property type="component" value="Unassembled WGS sequence"/>
</dbReference>
<dbReference type="EC" id="3.5.4.31" evidence="4"/>
<evidence type="ECO:0000256" key="2">
    <source>
        <dbReference type="ARBA" id="ARBA00022801"/>
    </source>
</evidence>
<keyword evidence="2 4" id="KW-0378">Hydrolase</keyword>
<comment type="pathway">
    <text evidence="4">Amino-acid biosynthesis; S-adenosyl-L-methionine biosynthesis.</text>
</comment>
<keyword evidence="3 4" id="KW-0862">Zinc</keyword>
<dbReference type="SUPFAM" id="SSF51556">
    <property type="entry name" value="Metallo-dependent hydrolases"/>
    <property type="match status" value="1"/>
</dbReference>
<organism evidence="6 7">
    <name type="scientific">Methanothermobacter thermautotrophicus</name>
    <name type="common">Methanobacterium thermoformicicum</name>
    <dbReference type="NCBI Taxonomy" id="145262"/>
    <lineage>
        <taxon>Archaea</taxon>
        <taxon>Methanobacteriati</taxon>
        <taxon>Methanobacteriota</taxon>
        <taxon>Methanomada group</taxon>
        <taxon>Methanobacteria</taxon>
        <taxon>Methanobacteriales</taxon>
        <taxon>Methanobacteriaceae</taxon>
        <taxon>Methanothermobacter</taxon>
    </lineage>
</organism>
<dbReference type="Gene3D" id="3.20.20.140">
    <property type="entry name" value="Metal-dependent hydrolases"/>
    <property type="match status" value="1"/>
</dbReference>
<feature type="binding site" evidence="4">
    <location>
        <position position="64"/>
    </location>
    <ligand>
        <name>Zn(2+)</name>
        <dbReference type="ChEBI" id="CHEBI:29105"/>
    </ligand>
</feature>
<feature type="binding site" evidence="4">
    <location>
        <position position="298"/>
    </location>
    <ligand>
        <name>substrate</name>
    </ligand>
</feature>
<feature type="binding site" evidence="4">
    <location>
        <position position="298"/>
    </location>
    <ligand>
        <name>Zn(2+)</name>
        <dbReference type="ChEBI" id="CHEBI:29105"/>
    </ligand>
</feature>
<dbReference type="SUPFAM" id="SSF51338">
    <property type="entry name" value="Composite domain of metallo-dependent hydrolases"/>
    <property type="match status" value="1"/>
</dbReference>
<keyword evidence="1 4" id="KW-0479">Metal-binding</keyword>
<dbReference type="GO" id="GO:0090613">
    <property type="term" value="F:5'-deoxyadenosine deaminase activity"/>
    <property type="evidence" value="ECO:0007669"/>
    <property type="project" value="UniProtKB-UniRule"/>
</dbReference>
<comment type="caution">
    <text evidence="4">Lacks conserved residue(s) required for the propagation of feature annotation.</text>
</comment>
<dbReference type="PANTHER" id="PTHR43794:SF11">
    <property type="entry name" value="AMIDOHYDROLASE-RELATED DOMAIN-CONTAINING PROTEIN"/>
    <property type="match status" value="1"/>
</dbReference>
<comment type="subunit">
    <text evidence="4">Homotetramer.</text>
</comment>
<feature type="binding site" evidence="4">
    <location>
        <position position="62"/>
    </location>
    <ligand>
        <name>Zn(2+)</name>
        <dbReference type="ChEBI" id="CHEBI:29105"/>
    </ligand>
</feature>
<comment type="catalytic activity">
    <reaction evidence="4">
        <text>5'-deoxyadenosine + H2O + H(+) = 5'-deoxyinosine + NH4(+)</text>
        <dbReference type="Rhea" id="RHEA:42892"/>
        <dbReference type="ChEBI" id="CHEBI:15377"/>
        <dbReference type="ChEBI" id="CHEBI:15378"/>
        <dbReference type="ChEBI" id="CHEBI:17319"/>
        <dbReference type="ChEBI" id="CHEBI:28938"/>
        <dbReference type="ChEBI" id="CHEBI:82775"/>
        <dbReference type="EC" id="3.5.4.41"/>
    </reaction>
</comment>
<reference evidence="6" key="1">
    <citation type="submission" date="2018-06" db="EMBL/GenBank/DDBJ databases">
        <title>Draft genome sequence of Methanothermobacter thermautotrophicus Strain WHS, a thermophilic, hydrogenotrophic methanogen isolated from Washburn Hot Springs in Yellowstone National Park, USA.</title>
        <authorList>
            <person name="Mckay L.J."/>
            <person name="Klingelsmith K."/>
            <person name="Inskeep W.P."/>
            <person name="Fields M.W."/>
        </authorList>
    </citation>
    <scope>NUCLEOTIDE SEQUENCE</scope>
    <source>
        <strain evidence="6">WHS</strain>
    </source>
</reference>
<dbReference type="UniPathway" id="UPA00315"/>
<dbReference type="CDD" id="cd01298">
    <property type="entry name" value="ATZ_TRZ_like"/>
    <property type="match status" value="1"/>
</dbReference>
<feature type="binding site" evidence="4">
    <location>
        <position position="183"/>
    </location>
    <ligand>
        <name>substrate</name>
    </ligand>
</feature>
<dbReference type="InterPro" id="IPR006680">
    <property type="entry name" value="Amidohydro-rel"/>
</dbReference>
<dbReference type="EC" id="3.5.4.41" evidence="4"/>
<feature type="binding site" evidence="4">
    <location>
        <position position="213"/>
    </location>
    <ligand>
        <name>substrate</name>
    </ligand>
</feature>
<sequence length="433" mass="47171">MENESILITGTEILDARGVRRGSVLIEDNRIADVSNTLSPGDADTVIDGTGKLLIPGLVNTHTHLSMTLFRGIADDLPLDRWLNDHIWPAEARLNGDYCYAGALLGCIEMIRSGTTSFSDMYFYMDHVARAVEEAGLRCVISHGMIDLGDTEKMRAELMESRRIIKECHGMADGRIMVALGPHSPYTCSEELLKKTATLACENDLMIHIHVSETDNEVSEVSRSHGMTPVEYLDETGLLGPQTVAAHCVWLKDRDMDILAERDVKVSHNPTSNMKLASGVSPVTRLLKRGVNVSLGTDGAASNNNLDMFQEMKTASLLQKVNLGDPTALPAIEVFSMATVNGARALGIDAGLIAPGKLADIVILNTRRPHLTPWRNPESHTVYAASGADVDTVICDGRILLREGELEVLDEEYVMEIAESAAGELTDDGPLRR</sequence>
<evidence type="ECO:0000313" key="6">
    <source>
        <dbReference type="EMBL" id="MBE2899929.1"/>
    </source>
</evidence>
<comment type="function">
    <text evidence="4">Catalyzes the deamination of three SAM-derived enzymatic products, namely 5'-deoxyadenosine, S-adenosyl-L-homocysteine, and 5'-methylthioadenosine, to produce the inosine analogs. Can also deaminate adenosine. The preferred substrate for this enzyme is 5'-deoxyadenosine, but all these substrates are efficiently deaminated. Likely functions in a S-adenosyl-L-methionine (SAM) recycling pathway from S-adenosyl-L-homocysteine (SAH) produced from SAM-dependent methylation reactions. May also be involved in the recycling of 5'-deoxyadenosine, whereupon the 5'-deoxyribose moiety of 5'-deoxyinosine is further metabolized to deoxyhexoses used for the biosynthesis of aromatic amino acids in methanogens.</text>
</comment>
<comment type="cofactor">
    <cofactor evidence="4">
        <name>Zn(2+)</name>
        <dbReference type="ChEBI" id="CHEBI:29105"/>
    </cofactor>
    <text evidence="4">Binds 1 zinc ion per subunit.</text>
</comment>
<dbReference type="OrthoDB" id="372084at2157"/>
<dbReference type="InterPro" id="IPR023512">
    <property type="entry name" value="Deaminase_MtaD/DadD"/>
</dbReference>
<feature type="binding site" evidence="4">
    <location>
        <position position="91"/>
    </location>
    <ligand>
        <name>substrate</name>
    </ligand>
</feature>
<dbReference type="Gene3D" id="2.30.40.10">
    <property type="entry name" value="Urease, subunit C, domain 1"/>
    <property type="match status" value="1"/>
</dbReference>
<dbReference type="GO" id="GO:0046872">
    <property type="term" value="F:metal ion binding"/>
    <property type="evidence" value="ECO:0007669"/>
    <property type="project" value="UniProtKB-KW"/>
</dbReference>
<dbReference type="GO" id="GO:0006556">
    <property type="term" value="P:S-adenosylmethionine biosynthetic process"/>
    <property type="evidence" value="ECO:0007669"/>
    <property type="project" value="UniProtKB-UniRule"/>
</dbReference>
<accession>A0A842YKS8</accession>
<dbReference type="GO" id="GO:0004000">
    <property type="term" value="F:adenosine deaminase activity"/>
    <property type="evidence" value="ECO:0007669"/>
    <property type="project" value="UniProtKB-UniRule"/>
</dbReference>
<dbReference type="EC" id="3.5.4.4" evidence="4"/>
<evidence type="ECO:0000313" key="7">
    <source>
        <dbReference type="Proteomes" id="UP000646659"/>
    </source>
</evidence>
<dbReference type="RefSeq" id="WP_192961699.1">
    <property type="nucleotide sequence ID" value="NZ_QKOF01000005.1"/>
</dbReference>
<dbReference type="EMBL" id="QKOF01000005">
    <property type="protein sequence ID" value="MBE2899929.1"/>
    <property type="molecule type" value="Genomic_DNA"/>
</dbReference>
<dbReference type="GO" id="GO:0050270">
    <property type="term" value="F:S-adenosylhomocysteine deaminase activity"/>
    <property type="evidence" value="ECO:0007669"/>
    <property type="project" value="UniProtKB-EC"/>
</dbReference>
<name>A0A842YKS8_METTF</name>
<comment type="catalytic activity">
    <reaction evidence="4">
        <text>S-methyl-5'-thioadenosine + H2O + H(+) = S-methyl-5'-thioinosine + NH4(+)</text>
        <dbReference type="Rhea" id="RHEA:25025"/>
        <dbReference type="ChEBI" id="CHEBI:15377"/>
        <dbReference type="ChEBI" id="CHEBI:15378"/>
        <dbReference type="ChEBI" id="CHEBI:17509"/>
        <dbReference type="ChEBI" id="CHEBI:28938"/>
        <dbReference type="ChEBI" id="CHEBI:48595"/>
        <dbReference type="EC" id="3.5.4.31"/>
    </reaction>
</comment>
<dbReference type="Pfam" id="PF01979">
    <property type="entry name" value="Amidohydro_1"/>
    <property type="match status" value="1"/>
</dbReference>
<dbReference type="InterPro" id="IPR050287">
    <property type="entry name" value="MTA/SAH_deaminase"/>
</dbReference>
<dbReference type="GO" id="GO:0090614">
    <property type="term" value="F:5'-methylthioadenosine deaminase activity"/>
    <property type="evidence" value="ECO:0007669"/>
    <property type="project" value="UniProtKB-EC"/>
</dbReference>
<comment type="miscellaneous">
    <text evidence="4">SAH is a product of SAM methyltransferases and is known to be a feedback inhibitor of these enzymes. As a result of this inhibition, organisms have evolved efficient enzymes to metabolize SAH via different pathways. The pathway found in methanogens differs from the canonical pathway, it uses the deamination of S-adenosyl-L-homocysteine to form S-inosyl-L-homocysteine for the regeneration of SAM from S-adenosyl-L-homocysteine. 5'-deoxyadenosine is a radical SAM enzyme reaction product which strongly inhibits radical SAM enzymes. A pathway for removing this product must be present in methanogens where the MTA/SAH nucleosidase which normally metabolizes this compound is absent.</text>
</comment>
<dbReference type="PANTHER" id="PTHR43794">
    <property type="entry name" value="AMINOHYDROLASE SSNA-RELATED"/>
    <property type="match status" value="1"/>
</dbReference>
<evidence type="ECO:0000256" key="3">
    <source>
        <dbReference type="ARBA" id="ARBA00022833"/>
    </source>
</evidence>
<protein>
    <recommendedName>
        <fullName evidence="4">5'-deoxyadenosine deaminase</fullName>
        <shortName evidence="4">5'-dA deaminase</shortName>
        <ecNumber evidence="4">3.5.4.41</ecNumber>
    </recommendedName>
    <alternativeName>
        <fullName evidence="4">5'-methylthioadenosine deaminase</fullName>
        <shortName evidence="4">MTA deaminase</shortName>
        <ecNumber evidence="4">3.5.4.31</ecNumber>
    </alternativeName>
    <alternativeName>
        <fullName evidence="4">Adenosine deaminase</fullName>
        <ecNumber evidence="4">3.5.4.4</ecNumber>
    </alternativeName>
    <alternativeName>
        <fullName evidence="4">S-adenosylhomocysteine deaminase</fullName>
        <shortName evidence="4">SAH deaminase</shortName>
        <ecNumber evidence="4">3.5.4.28</ecNumber>
    </alternativeName>
</protein>
<dbReference type="HAMAP" id="MF_01281">
    <property type="entry name" value="MTA_SAH_deamin"/>
    <property type="match status" value="1"/>
</dbReference>
<dbReference type="InterPro" id="IPR032466">
    <property type="entry name" value="Metal_Hydrolase"/>
</dbReference>
<comment type="catalytic activity">
    <reaction evidence="4">
        <text>S-adenosyl-L-homocysteine + H2O + H(+) = S-inosyl-L-homocysteine + NH4(+)</text>
        <dbReference type="Rhea" id="RHEA:20716"/>
        <dbReference type="ChEBI" id="CHEBI:15377"/>
        <dbReference type="ChEBI" id="CHEBI:15378"/>
        <dbReference type="ChEBI" id="CHEBI:28938"/>
        <dbReference type="ChEBI" id="CHEBI:57856"/>
        <dbReference type="ChEBI" id="CHEBI:57985"/>
        <dbReference type="EC" id="3.5.4.28"/>
    </reaction>
</comment>
<evidence type="ECO:0000259" key="5">
    <source>
        <dbReference type="Pfam" id="PF01979"/>
    </source>
</evidence>
<evidence type="ECO:0000256" key="1">
    <source>
        <dbReference type="ARBA" id="ARBA00022723"/>
    </source>
</evidence>
<evidence type="ECO:0000256" key="4">
    <source>
        <dbReference type="HAMAP-Rule" id="MF_01281"/>
    </source>
</evidence>
<feature type="domain" description="Amidohydrolase-related" evidence="5">
    <location>
        <begin position="54"/>
        <end position="399"/>
    </location>
</feature>
<dbReference type="NCBIfam" id="NF004701">
    <property type="entry name" value="PRK06038.1"/>
    <property type="match status" value="1"/>
</dbReference>
<feature type="binding site" evidence="4">
    <location>
        <position position="210"/>
    </location>
    <ligand>
        <name>Zn(2+)</name>
        <dbReference type="ChEBI" id="CHEBI:29105"/>
    </ligand>
</feature>
<proteinExistence type="inferred from homology"/>
<dbReference type="AlphaFoldDB" id="A0A842YKS8"/>
<dbReference type="InterPro" id="IPR011059">
    <property type="entry name" value="Metal-dep_hydrolase_composite"/>
</dbReference>
<dbReference type="EC" id="3.5.4.28" evidence="4"/>
<comment type="similarity">
    <text evidence="4">Belongs to the metallo-dependent hydrolases superfamily. MTA/SAH deaminase family.</text>
</comment>
<dbReference type="FunFam" id="3.20.20.140:FF:000014">
    <property type="entry name" value="5-methylthioadenosine/S-adenosylhomocysteine deaminase"/>
    <property type="match status" value="1"/>
</dbReference>